<name>A0ACC0EEL2_9BASI</name>
<dbReference type="EMBL" id="CM045871">
    <property type="protein sequence ID" value="KAI7951475.1"/>
    <property type="molecule type" value="Genomic_DNA"/>
</dbReference>
<protein>
    <submittedName>
        <fullName evidence="1">Uncharacterized protein</fullName>
    </submittedName>
</protein>
<comment type="caution">
    <text evidence="1">The sequence shown here is derived from an EMBL/GenBank/DDBJ whole genome shotgun (WGS) entry which is preliminary data.</text>
</comment>
<proteinExistence type="predicted"/>
<evidence type="ECO:0000313" key="2">
    <source>
        <dbReference type="Proteomes" id="UP001060170"/>
    </source>
</evidence>
<accession>A0ACC0EEL2</accession>
<organism evidence="1 2">
    <name type="scientific">Puccinia striiformis f. sp. tritici</name>
    <dbReference type="NCBI Taxonomy" id="168172"/>
    <lineage>
        <taxon>Eukaryota</taxon>
        <taxon>Fungi</taxon>
        <taxon>Dikarya</taxon>
        <taxon>Basidiomycota</taxon>
        <taxon>Pucciniomycotina</taxon>
        <taxon>Pucciniomycetes</taxon>
        <taxon>Pucciniales</taxon>
        <taxon>Pucciniaceae</taxon>
        <taxon>Puccinia</taxon>
    </lineage>
</organism>
<gene>
    <name evidence="1" type="ORF">MJO28_007159</name>
</gene>
<keyword evidence="2" id="KW-1185">Reference proteome</keyword>
<reference evidence="2" key="2">
    <citation type="journal article" date="2018" name="Mol. Plant Microbe Interact.">
        <title>Genome sequence resources for the wheat stripe rust pathogen (Puccinia striiformis f. sp. tritici) and the barley stripe rust pathogen (Puccinia striiformis f. sp. hordei).</title>
        <authorList>
            <person name="Xia C."/>
            <person name="Wang M."/>
            <person name="Yin C."/>
            <person name="Cornejo O.E."/>
            <person name="Hulbert S.H."/>
            <person name="Chen X."/>
        </authorList>
    </citation>
    <scope>NUCLEOTIDE SEQUENCE [LARGE SCALE GENOMIC DNA]</scope>
    <source>
        <strain evidence="2">93-210</strain>
    </source>
</reference>
<reference evidence="2" key="1">
    <citation type="journal article" date="2018" name="BMC Genomics">
        <title>Genomic insights into host adaptation between the wheat stripe rust pathogen (Puccinia striiformis f. sp. tritici) and the barley stripe rust pathogen (Puccinia striiformis f. sp. hordei).</title>
        <authorList>
            <person name="Xia C."/>
            <person name="Wang M."/>
            <person name="Yin C."/>
            <person name="Cornejo O.E."/>
            <person name="Hulbert S.H."/>
            <person name="Chen X."/>
        </authorList>
    </citation>
    <scope>NUCLEOTIDE SEQUENCE [LARGE SCALE GENOMIC DNA]</scope>
    <source>
        <strain evidence="2">93-210</strain>
    </source>
</reference>
<sequence>MLTRSLALAAEEAVGSTRVEGTSKRLELLGYIPISLDDPNYLLERKREDDDGLDECHCSNCDVEKFKAGLS</sequence>
<dbReference type="Proteomes" id="UP001060170">
    <property type="component" value="Chromosome 7"/>
</dbReference>
<reference evidence="1 2" key="3">
    <citation type="journal article" date="2022" name="Microbiol. Spectr.">
        <title>Folding features and dynamics of 3D genome architecture in plant fungal pathogens.</title>
        <authorList>
            <person name="Xia C."/>
        </authorList>
    </citation>
    <scope>NUCLEOTIDE SEQUENCE [LARGE SCALE GENOMIC DNA]</scope>
    <source>
        <strain evidence="1 2">93-210</strain>
    </source>
</reference>
<evidence type="ECO:0000313" key="1">
    <source>
        <dbReference type="EMBL" id="KAI7951475.1"/>
    </source>
</evidence>